<dbReference type="AlphaFoldDB" id="A0A804MLD3"/>
<evidence type="ECO:0000256" key="2">
    <source>
        <dbReference type="ARBA" id="ARBA00022737"/>
    </source>
</evidence>
<dbReference type="FunFam" id="1.10.238.10:FF:000003">
    <property type="entry name" value="Calmodulin A"/>
    <property type="match status" value="1"/>
</dbReference>
<organism evidence="5 6">
    <name type="scientific">Zea mays</name>
    <name type="common">Maize</name>
    <dbReference type="NCBI Taxonomy" id="4577"/>
    <lineage>
        <taxon>Eukaryota</taxon>
        <taxon>Viridiplantae</taxon>
        <taxon>Streptophyta</taxon>
        <taxon>Embryophyta</taxon>
        <taxon>Tracheophyta</taxon>
        <taxon>Spermatophyta</taxon>
        <taxon>Magnoliopsida</taxon>
        <taxon>Liliopsida</taxon>
        <taxon>Poales</taxon>
        <taxon>Poaceae</taxon>
        <taxon>PACMAD clade</taxon>
        <taxon>Panicoideae</taxon>
        <taxon>Andropogonodae</taxon>
        <taxon>Andropogoneae</taxon>
        <taxon>Tripsacinae</taxon>
        <taxon>Zea</taxon>
    </lineage>
</organism>
<sequence length="251" mass="28141">MANDEHLQRAFLFFDKDGNGFIEPEELREALVDDGATDSMEKVVDDILQEVDTDKDGKISYEEFVAMMKTGTDWRKASRHYSRGRFNSLSMKRWRSPASDASQAQQLQKILSCGALIDGMGSDFGYKWLDNTIMGIFLSSDTRHCSATDYSKPILDWLENSSDEGVPHGKLGWAIDEDFGSFEALVGQHTSLIGKLVGKHRWTLRHAAHARGYLQIDVGSMDEHSTKSDEEYEGLAMRDVMATGPTMSSKL</sequence>
<feature type="domain" description="EF-hand" evidence="4">
    <location>
        <begin position="2"/>
        <end position="37"/>
    </location>
</feature>
<dbReference type="PRINTS" id="PR01697">
    <property type="entry name" value="PARVALBUMIN"/>
</dbReference>
<dbReference type="CDD" id="cd00051">
    <property type="entry name" value="EFh"/>
    <property type="match status" value="1"/>
</dbReference>
<keyword evidence="3" id="KW-0106">Calcium</keyword>
<protein>
    <recommendedName>
        <fullName evidence="4">EF-hand domain-containing protein</fullName>
    </recommendedName>
</protein>
<dbReference type="Pfam" id="PF13499">
    <property type="entry name" value="EF-hand_7"/>
    <property type="match status" value="1"/>
</dbReference>
<dbReference type="SMART" id="SM00054">
    <property type="entry name" value="EFh"/>
    <property type="match status" value="2"/>
</dbReference>
<dbReference type="Gene3D" id="1.10.238.10">
    <property type="entry name" value="EF-hand"/>
    <property type="match status" value="1"/>
</dbReference>
<dbReference type="Proteomes" id="UP000007305">
    <property type="component" value="Chromosome 2"/>
</dbReference>
<reference evidence="5" key="3">
    <citation type="submission" date="2021-05" db="UniProtKB">
        <authorList>
            <consortium name="EnsemblPlants"/>
        </authorList>
    </citation>
    <scope>IDENTIFICATION</scope>
    <source>
        <strain evidence="5">cv. B73</strain>
    </source>
</reference>
<dbReference type="EnsemblPlants" id="Zm00001eb095160_T001">
    <property type="protein sequence ID" value="Zm00001eb095160_P001"/>
    <property type="gene ID" value="Zm00001eb095160"/>
</dbReference>
<evidence type="ECO:0000313" key="6">
    <source>
        <dbReference type="Proteomes" id="UP000007305"/>
    </source>
</evidence>
<evidence type="ECO:0000259" key="4">
    <source>
        <dbReference type="PROSITE" id="PS50222"/>
    </source>
</evidence>
<accession>A0A804MLD3</accession>
<evidence type="ECO:0000256" key="1">
    <source>
        <dbReference type="ARBA" id="ARBA00022723"/>
    </source>
</evidence>
<dbReference type="InParanoid" id="A0A804MLD3"/>
<reference evidence="6" key="1">
    <citation type="submission" date="2015-12" db="EMBL/GenBank/DDBJ databases">
        <title>Update maize B73 reference genome by single molecule sequencing technologies.</title>
        <authorList>
            <consortium name="Maize Genome Sequencing Project"/>
            <person name="Ware D."/>
        </authorList>
    </citation>
    <scope>NUCLEOTIDE SEQUENCE [LARGE SCALE GENOMIC DNA]</scope>
    <source>
        <strain evidence="6">cv. B73</strain>
    </source>
</reference>
<feature type="domain" description="EF-hand" evidence="4">
    <location>
        <begin position="39"/>
        <end position="74"/>
    </location>
</feature>
<reference evidence="5" key="2">
    <citation type="submission" date="2019-07" db="EMBL/GenBank/DDBJ databases">
        <authorList>
            <person name="Seetharam A."/>
            <person name="Woodhouse M."/>
            <person name="Cannon E."/>
        </authorList>
    </citation>
    <scope>NUCLEOTIDE SEQUENCE [LARGE SCALE GENOMIC DNA]</scope>
    <source>
        <strain evidence="5">cv. B73</strain>
    </source>
</reference>
<dbReference type="GO" id="GO:0005509">
    <property type="term" value="F:calcium ion binding"/>
    <property type="evidence" value="ECO:0007669"/>
    <property type="project" value="InterPro"/>
</dbReference>
<dbReference type="InterPro" id="IPR018247">
    <property type="entry name" value="EF_Hand_1_Ca_BS"/>
</dbReference>
<evidence type="ECO:0000313" key="5">
    <source>
        <dbReference type="EnsemblPlants" id="Zm00001eb095160_P001"/>
    </source>
</evidence>
<dbReference type="PROSITE" id="PS50222">
    <property type="entry name" value="EF_HAND_2"/>
    <property type="match status" value="2"/>
</dbReference>
<dbReference type="InterPro" id="IPR011992">
    <property type="entry name" value="EF-hand-dom_pair"/>
</dbReference>
<evidence type="ECO:0000256" key="3">
    <source>
        <dbReference type="ARBA" id="ARBA00022837"/>
    </source>
</evidence>
<dbReference type="Gramene" id="Zm00001eb095160_T001">
    <property type="protein sequence ID" value="Zm00001eb095160_P001"/>
    <property type="gene ID" value="Zm00001eb095160"/>
</dbReference>
<keyword evidence="1" id="KW-0479">Metal-binding</keyword>
<dbReference type="SUPFAM" id="SSF47473">
    <property type="entry name" value="EF-hand"/>
    <property type="match status" value="1"/>
</dbReference>
<name>A0A804MLD3_MAIZE</name>
<dbReference type="PANTHER" id="PTHR45942">
    <property type="entry name" value="PROTEIN PHOSPATASE 3 REGULATORY SUBUNIT B ALPHA ISOFORM TYPE 1"/>
    <property type="match status" value="1"/>
</dbReference>
<keyword evidence="2" id="KW-0677">Repeat</keyword>
<keyword evidence="6" id="KW-1185">Reference proteome</keyword>
<dbReference type="PROSITE" id="PS00018">
    <property type="entry name" value="EF_HAND_1"/>
    <property type="match status" value="2"/>
</dbReference>
<proteinExistence type="predicted"/>
<dbReference type="InterPro" id="IPR002048">
    <property type="entry name" value="EF_hand_dom"/>
</dbReference>